<dbReference type="KEGG" id="gsb:GSUB_16440"/>
<dbReference type="OrthoDB" id="5426733at2"/>
<dbReference type="EMBL" id="CP010312">
    <property type="protein sequence ID" value="AJF08312.1"/>
    <property type="molecule type" value="Genomic_DNA"/>
</dbReference>
<gene>
    <name evidence="2" type="ORF">GSUB_16440</name>
</gene>
<dbReference type="SUPFAM" id="SSF52833">
    <property type="entry name" value="Thioredoxin-like"/>
    <property type="match status" value="1"/>
</dbReference>
<proteinExistence type="predicted"/>
<keyword evidence="2" id="KW-0614">Plasmid</keyword>
<accession>A0A0B5FJH1</accession>
<dbReference type="InterPro" id="IPR014111">
    <property type="entry name" value="T4SS_TraF-like"/>
</dbReference>
<dbReference type="RefSeq" id="WP_040202984.1">
    <property type="nucleotide sequence ID" value="NZ_CP010312.1"/>
</dbReference>
<feature type="region of interest" description="Disordered" evidence="1">
    <location>
        <begin position="41"/>
        <end position="77"/>
    </location>
</feature>
<dbReference type="InterPro" id="IPR039555">
    <property type="entry name" value="TraF/TrbB"/>
</dbReference>
<evidence type="ECO:0008006" key="4">
    <source>
        <dbReference type="Google" id="ProtNLM"/>
    </source>
</evidence>
<dbReference type="Proteomes" id="UP000035036">
    <property type="component" value="Plasmid pGSUB1"/>
</dbReference>
<evidence type="ECO:0000313" key="2">
    <source>
        <dbReference type="EMBL" id="AJF08312.1"/>
    </source>
</evidence>
<feature type="compositionally biased region" description="Basic and acidic residues" evidence="1">
    <location>
        <begin position="57"/>
        <end position="76"/>
    </location>
</feature>
<dbReference type="HOGENOM" id="CLU_068456_1_0_7"/>
<dbReference type="InterPro" id="IPR036249">
    <property type="entry name" value="Thioredoxin-like_sf"/>
</dbReference>
<name>A0A0B5FJH1_9BACT</name>
<dbReference type="Gene3D" id="3.40.30.10">
    <property type="entry name" value="Glutaredoxin"/>
    <property type="match status" value="1"/>
</dbReference>
<keyword evidence="3" id="KW-1185">Reference proteome</keyword>
<dbReference type="Pfam" id="PF13728">
    <property type="entry name" value="TraF"/>
    <property type="match status" value="1"/>
</dbReference>
<sequence length="317" mass="36209">MKKILFFLVFFLILIQPSLGFSEGRWFERKAEGWFWYEQPEVPEEEKEPEPPSIVVKPKEKEPVPEEKEPEIKKEQGPAPLSAAWMRENLPKYRDLAVDNPTPENVSMYLYLQKYALDKSQVFADVAKSVVISDAVLDANTRRPLSSFGGEQKNKETRRARAKVLHAISKQAGLWFFYQSGCGQCEVQEPVLFSLKERYGIEIYPVSIDGSAPPAGMFKNYVVDQGQAQKLGVQKTPAIFLVRPESMDFLPLGQTTMARDMLEERILFAAGSNGWISKEMLNSTRPMDANFLLNTEIPQDSFSEKKPDEIIQYLKEQ</sequence>
<dbReference type="AlphaFoldDB" id="A0A0B5FJH1"/>
<evidence type="ECO:0000256" key="1">
    <source>
        <dbReference type="SAM" id="MobiDB-lite"/>
    </source>
</evidence>
<geneLocation type="plasmid" evidence="2 3">
    <name>pGSUB1</name>
</geneLocation>
<protein>
    <recommendedName>
        <fullName evidence="4">Conjugal transfer protein TraF</fullName>
    </recommendedName>
</protein>
<reference evidence="2 3" key="1">
    <citation type="journal article" date="2015" name="Genome Announc.">
        <title>Genomes of Geoalkalibacter ferrihydriticus Z-0531T and Geoalkalibacter subterraneus Red1T, Two Haloalkaliphilic Metal-Reducing Deltaproteobacteria.</title>
        <authorList>
            <person name="Badalamenti J.P."/>
            <person name="Krajmalnik-Brown R."/>
            <person name="Torres C.I."/>
            <person name="Bond D.R."/>
        </authorList>
    </citation>
    <scope>NUCLEOTIDE SEQUENCE [LARGE SCALE GENOMIC DNA]</scope>
    <source>
        <strain evidence="2 3">Red1</strain>
        <plasmid evidence="3">Plasmid pGSUB1</plasmid>
    </source>
</reference>
<evidence type="ECO:0000313" key="3">
    <source>
        <dbReference type="Proteomes" id="UP000035036"/>
    </source>
</evidence>
<dbReference type="NCBIfam" id="TIGR02740">
    <property type="entry name" value="TraF-like"/>
    <property type="match status" value="1"/>
</dbReference>
<organism evidence="2 3">
    <name type="scientific">Geoalkalibacter subterraneus</name>
    <dbReference type="NCBI Taxonomy" id="483547"/>
    <lineage>
        <taxon>Bacteria</taxon>
        <taxon>Pseudomonadati</taxon>
        <taxon>Thermodesulfobacteriota</taxon>
        <taxon>Desulfuromonadia</taxon>
        <taxon>Desulfuromonadales</taxon>
        <taxon>Geoalkalibacteraceae</taxon>
        <taxon>Geoalkalibacter</taxon>
    </lineage>
</organism>